<dbReference type="OrthoDB" id="121781at2"/>
<dbReference type="AlphaFoldDB" id="A0A841K7I6"/>
<proteinExistence type="predicted"/>
<feature type="compositionally biased region" description="Basic and acidic residues" evidence="1">
    <location>
        <begin position="36"/>
        <end position="51"/>
    </location>
</feature>
<keyword evidence="3" id="KW-1185">Reference proteome</keyword>
<dbReference type="EMBL" id="JACHEK010000009">
    <property type="protein sequence ID" value="MBB6146234.1"/>
    <property type="molecule type" value="Genomic_DNA"/>
</dbReference>
<sequence>MNRSLPLAITTALALMLGGCSRGNQSQSAPPQPTPQEKKAAMKEQDTDRQQLDQIPPPAKSRYMAIHTRESWGNPFLIVGKKTVTLRMMYPEGPQSQIAPGSMMHPADARKRELVLRLSELPEALAALPEDSWPYGRVIALEEDPIASRPDRIQVRRNVENTIQVLNDLGVVVYEWPAPGSLR</sequence>
<dbReference type="RefSeq" id="WP_050058304.1">
    <property type="nucleotide sequence ID" value="NZ_JACHEK010000009.1"/>
</dbReference>
<dbReference type="Proteomes" id="UP000538666">
    <property type="component" value="Unassembled WGS sequence"/>
</dbReference>
<dbReference type="PROSITE" id="PS51257">
    <property type="entry name" value="PROKAR_LIPOPROTEIN"/>
    <property type="match status" value="1"/>
</dbReference>
<reference evidence="2 3" key="1">
    <citation type="submission" date="2020-08" db="EMBL/GenBank/DDBJ databases">
        <title>Genomic Encyclopedia of Type Strains, Phase IV (KMG-IV): sequencing the most valuable type-strain genomes for metagenomic binning, comparative biology and taxonomic classification.</title>
        <authorList>
            <person name="Goeker M."/>
        </authorList>
    </citation>
    <scope>NUCLEOTIDE SEQUENCE [LARGE SCALE GENOMIC DNA]</scope>
    <source>
        <strain evidence="2 3">DSM 103733</strain>
    </source>
</reference>
<accession>A0A841K7I6</accession>
<evidence type="ECO:0000313" key="3">
    <source>
        <dbReference type="Proteomes" id="UP000538666"/>
    </source>
</evidence>
<organism evidence="2 3">
    <name type="scientific">Silvibacterium bohemicum</name>
    <dbReference type="NCBI Taxonomy" id="1577686"/>
    <lineage>
        <taxon>Bacteria</taxon>
        <taxon>Pseudomonadati</taxon>
        <taxon>Acidobacteriota</taxon>
        <taxon>Terriglobia</taxon>
        <taxon>Terriglobales</taxon>
        <taxon>Acidobacteriaceae</taxon>
        <taxon>Silvibacterium</taxon>
    </lineage>
</organism>
<evidence type="ECO:0000313" key="2">
    <source>
        <dbReference type="EMBL" id="MBB6146234.1"/>
    </source>
</evidence>
<evidence type="ECO:0000256" key="1">
    <source>
        <dbReference type="SAM" id="MobiDB-lite"/>
    </source>
</evidence>
<feature type="region of interest" description="Disordered" evidence="1">
    <location>
        <begin position="21"/>
        <end position="59"/>
    </location>
</feature>
<name>A0A841K7I6_9BACT</name>
<comment type="caution">
    <text evidence="2">The sequence shown here is derived from an EMBL/GenBank/DDBJ whole genome shotgun (WGS) entry which is preliminary data.</text>
</comment>
<gene>
    <name evidence="2" type="ORF">HNQ77_004206</name>
</gene>
<protein>
    <submittedName>
        <fullName evidence="2">Uncharacterized protein</fullName>
    </submittedName>
</protein>